<reference evidence="2 3" key="1">
    <citation type="submission" date="2016-04" db="EMBL/GenBank/DDBJ databases">
        <title>A degradative enzymes factory behind the ericoid mycorrhizal symbiosis.</title>
        <authorList>
            <consortium name="DOE Joint Genome Institute"/>
            <person name="Martino E."/>
            <person name="Morin E."/>
            <person name="Grelet G."/>
            <person name="Kuo A."/>
            <person name="Kohler A."/>
            <person name="Daghino S."/>
            <person name="Barry K."/>
            <person name="Choi C."/>
            <person name="Cichocki N."/>
            <person name="Clum A."/>
            <person name="Copeland A."/>
            <person name="Hainaut M."/>
            <person name="Haridas S."/>
            <person name="Labutti K."/>
            <person name="Lindquist E."/>
            <person name="Lipzen A."/>
            <person name="Khouja H.-R."/>
            <person name="Murat C."/>
            <person name="Ohm R."/>
            <person name="Olson A."/>
            <person name="Spatafora J."/>
            <person name="Veneault-Fourrey C."/>
            <person name="Henrissat B."/>
            <person name="Grigoriev I."/>
            <person name="Martin F."/>
            <person name="Perotto S."/>
        </authorList>
    </citation>
    <scope>NUCLEOTIDE SEQUENCE [LARGE SCALE GENOMIC DNA]</scope>
    <source>
        <strain evidence="2 3">F</strain>
    </source>
</reference>
<keyword evidence="3" id="KW-1185">Reference proteome</keyword>
<organism evidence="2 3">
    <name type="scientific">Hyaloscypha variabilis (strain UAMH 11265 / GT02V1 / F)</name>
    <name type="common">Meliniomyces variabilis</name>
    <dbReference type="NCBI Taxonomy" id="1149755"/>
    <lineage>
        <taxon>Eukaryota</taxon>
        <taxon>Fungi</taxon>
        <taxon>Dikarya</taxon>
        <taxon>Ascomycota</taxon>
        <taxon>Pezizomycotina</taxon>
        <taxon>Leotiomycetes</taxon>
        <taxon>Helotiales</taxon>
        <taxon>Hyaloscyphaceae</taxon>
        <taxon>Hyaloscypha</taxon>
        <taxon>Hyaloscypha variabilis</taxon>
    </lineage>
</organism>
<dbReference type="EMBL" id="KZ613943">
    <property type="protein sequence ID" value="PMD42840.1"/>
    <property type="molecule type" value="Genomic_DNA"/>
</dbReference>
<dbReference type="PANTHER" id="PTHR33112:SF9">
    <property type="entry name" value="HETEROKARYON INCOMPATIBILITY DOMAIN-CONTAINING PROTEIN"/>
    <property type="match status" value="1"/>
</dbReference>
<evidence type="ECO:0000313" key="2">
    <source>
        <dbReference type="EMBL" id="PMD42840.1"/>
    </source>
</evidence>
<dbReference type="InterPro" id="IPR010730">
    <property type="entry name" value="HET"/>
</dbReference>
<sequence length="702" mass="79606">MHRRMGQPAAAATNEQEHTFKVTQRVLCSVCYNLDPYQAPPHIDSDKKSWAQQKYIIPAKGPASKIEIYSPEKLRKAAKDGCLYCTLVVAALAGVHPGWETEDTYLFIFLAAGVPAIVCLTFGKTRSVTMTREEASSTFGRDYPEGEDMTFIVASGSDLTPIEVEIYRPIIPEDQLTVGDIAFSHIVENLGFAEEISQHSGDQRCFDFIKQNIATCVTHHKCGMGGALPLLPGRVLWIESGSIARIQLIEPKNIRASYIALSYCWGPLSPNTYLTNTHTLNARKAGIEFYDLPRLFQDVVQTARTLGIEYVWIDRLCIIQGDNEDFQRQADKMDEIYGNATLTIAAASTIDENDRILSPRNERFRSYDLNINAEGIGSVKLRVRRLSYAFLANAQEDYGRMSTRAWTWQERLLAARTVFFTPRALKFECRFHSIWEGFDKDRAGRSWSYQLENMTYDTWMRLVEEFTSRNITRPSDRLPAISAVMRRVSKSTGWRPLWGLWADSFIEGLCWASSLDDQCRMNPKRWAPTWSWASVEGPISYHSKPNKELDENNPMIWDLEFLSLDKASGLIKVAGRAVFVKLHATIEPERRKFKYKYEVRGRNDEEGFGVTPDVPLKPWSGNINGEPVSTAIRVPYGEKAPEQSWTAECLMLLVGNKKRESRVLTLGRSVAVAFAWERIGMTARNIYPATFSSSTRTVIEIV</sequence>
<protein>
    <submittedName>
        <fullName evidence="2">HET-domain-containing protein</fullName>
    </submittedName>
</protein>
<dbReference type="PANTHER" id="PTHR33112">
    <property type="entry name" value="DOMAIN PROTEIN, PUTATIVE-RELATED"/>
    <property type="match status" value="1"/>
</dbReference>
<proteinExistence type="predicted"/>
<dbReference type="Proteomes" id="UP000235786">
    <property type="component" value="Unassembled WGS sequence"/>
</dbReference>
<dbReference type="OrthoDB" id="47007at2759"/>
<dbReference type="Pfam" id="PF06985">
    <property type="entry name" value="HET"/>
    <property type="match status" value="1"/>
</dbReference>
<accession>A0A2J6RWE8</accession>
<evidence type="ECO:0000259" key="1">
    <source>
        <dbReference type="Pfam" id="PF06985"/>
    </source>
</evidence>
<dbReference type="STRING" id="1149755.A0A2J6RWE8"/>
<dbReference type="AlphaFoldDB" id="A0A2J6RWE8"/>
<gene>
    <name evidence="2" type="ORF">L207DRAFT_543378</name>
</gene>
<feature type="domain" description="Heterokaryon incompatibility" evidence="1">
    <location>
        <begin position="258"/>
        <end position="410"/>
    </location>
</feature>
<evidence type="ECO:0000313" key="3">
    <source>
        <dbReference type="Proteomes" id="UP000235786"/>
    </source>
</evidence>
<name>A0A2J6RWE8_HYAVF</name>